<protein>
    <submittedName>
        <fullName evidence="8">MFS domain-containing protein</fullName>
    </submittedName>
</protein>
<dbReference type="Gene3D" id="1.20.1250.20">
    <property type="entry name" value="MFS general substrate transporter like domains"/>
    <property type="match status" value="1"/>
</dbReference>
<dbReference type="PANTHER" id="PTHR23510:SF3">
    <property type="entry name" value="MAJOR FACILITATOR SUPERFAMILY DOMAIN-CONTAINING PROTEIN 8"/>
    <property type="match status" value="1"/>
</dbReference>
<proteinExistence type="predicted"/>
<keyword evidence="5 6" id="KW-0472">Membrane</keyword>
<feature type="transmembrane region" description="Helical" evidence="6">
    <location>
        <begin position="410"/>
        <end position="428"/>
    </location>
</feature>
<dbReference type="Proteomes" id="UP000038045">
    <property type="component" value="Unplaced"/>
</dbReference>
<feature type="transmembrane region" description="Helical" evidence="6">
    <location>
        <begin position="91"/>
        <end position="113"/>
    </location>
</feature>
<organism evidence="7 8">
    <name type="scientific">Parastrongyloides trichosuri</name>
    <name type="common">Possum-specific nematode worm</name>
    <dbReference type="NCBI Taxonomy" id="131310"/>
    <lineage>
        <taxon>Eukaryota</taxon>
        <taxon>Metazoa</taxon>
        <taxon>Ecdysozoa</taxon>
        <taxon>Nematoda</taxon>
        <taxon>Chromadorea</taxon>
        <taxon>Rhabditida</taxon>
        <taxon>Tylenchina</taxon>
        <taxon>Panagrolaimomorpha</taxon>
        <taxon>Strongyloidoidea</taxon>
        <taxon>Strongyloididae</taxon>
        <taxon>Parastrongyloides</taxon>
    </lineage>
</organism>
<evidence type="ECO:0000256" key="4">
    <source>
        <dbReference type="ARBA" id="ARBA00022989"/>
    </source>
</evidence>
<dbReference type="CDD" id="cd17326">
    <property type="entry name" value="MFS_MFSD8"/>
    <property type="match status" value="1"/>
</dbReference>
<dbReference type="WBParaSite" id="PTRK_0001618600.1">
    <property type="protein sequence ID" value="PTRK_0001618600.1"/>
    <property type="gene ID" value="PTRK_0001618600"/>
</dbReference>
<evidence type="ECO:0000256" key="5">
    <source>
        <dbReference type="ARBA" id="ARBA00023136"/>
    </source>
</evidence>
<evidence type="ECO:0000256" key="6">
    <source>
        <dbReference type="SAM" id="Phobius"/>
    </source>
</evidence>
<feature type="transmembrane region" description="Helical" evidence="6">
    <location>
        <begin position="478"/>
        <end position="497"/>
    </location>
</feature>
<dbReference type="InterPro" id="IPR036259">
    <property type="entry name" value="MFS_trans_sf"/>
</dbReference>
<accession>A0A0N5A3I1</accession>
<keyword evidence="7" id="KW-1185">Reference proteome</keyword>
<reference evidence="8" key="1">
    <citation type="submission" date="2017-02" db="UniProtKB">
        <authorList>
            <consortium name="WormBaseParasite"/>
        </authorList>
    </citation>
    <scope>IDENTIFICATION</scope>
</reference>
<dbReference type="GO" id="GO:0005765">
    <property type="term" value="C:lysosomal membrane"/>
    <property type="evidence" value="ECO:0007669"/>
    <property type="project" value="TreeGrafter"/>
</dbReference>
<evidence type="ECO:0000256" key="1">
    <source>
        <dbReference type="ARBA" id="ARBA00004127"/>
    </source>
</evidence>
<dbReference type="AlphaFoldDB" id="A0A0N5A3I1"/>
<feature type="transmembrane region" description="Helical" evidence="6">
    <location>
        <begin position="153"/>
        <end position="174"/>
    </location>
</feature>
<dbReference type="Pfam" id="PF07690">
    <property type="entry name" value="MFS_1"/>
    <property type="match status" value="1"/>
</dbReference>
<evidence type="ECO:0000256" key="2">
    <source>
        <dbReference type="ARBA" id="ARBA00022448"/>
    </source>
</evidence>
<dbReference type="InterPro" id="IPR011701">
    <property type="entry name" value="MFS"/>
</dbReference>
<evidence type="ECO:0000256" key="3">
    <source>
        <dbReference type="ARBA" id="ARBA00022692"/>
    </source>
</evidence>
<feature type="transmembrane region" description="Helical" evidence="6">
    <location>
        <begin position="52"/>
        <end position="71"/>
    </location>
</feature>
<keyword evidence="2" id="KW-0813">Transport</keyword>
<keyword evidence="3 6" id="KW-0812">Transmembrane</keyword>
<dbReference type="GO" id="GO:0022857">
    <property type="term" value="F:transmembrane transporter activity"/>
    <property type="evidence" value="ECO:0007669"/>
    <property type="project" value="InterPro"/>
</dbReference>
<feature type="transmembrane region" description="Helical" evidence="6">
    <location>
        <begin position="120"/>
        <end position="141"/>
    </location>
</feature>
<dbReference type="PANTHER" id="PTHR23510">
    <property type="entry name" value="INNER MEMBRANE TRANSPORT PROTEIN YAJR"/>
    <property type="match status" value="1"/>
</dbReference>
<evidence type="ECO:0000313" key="7">
    <source>
        <dbReference type="Proteomes" id="UP000038045"/>
    </source>
</evidence>
<comment type="subcellular location">
    <subcellularLocation>
        <location evidence="1">Endomembrane system</location>
        <topology evidence="1">Multi-pass membrane protein</topology>
    </subcellularLocation>
</comment>
<dbReference type="GO" id="GO:0012505">
    <property type="term" value="C:endomembrane system"/>
    <property type="evidence" value="ECO:0007669"/>
    <property type="project" value="UniProtKB-SubCell"/>
</dbReference>
<dbReference type="InterPro" id="IPR051068">
    <property type="entry name" value="MFS_Domain-Containing_Protein"/>
</dbReference>
<dbReference type="SUPFAM" id="SSF103473">
    <property type="entry name" value="MFS general substrate transporter"/>
    <property type="match status" value="1"/>
</dbReference>
<name>A0A0N5A3I1_PARTI</name>
<feature type="transmembrane region" description="Helical" evidence="6">
    <location>
        <begin position="228"/>
        <end position="250"/>
    </location>
</feature>
<feature type="transmembrane region" description="Helical" evidence="6">
    <location>
        <begin position="350"/>
        <end position="368"/>
    </location>
</feature>
<evidence type="ECO:0000313" key="8">
    <source>
        <dbReference type="WBParaSite" id="PTRK_0001618600.1"/>
    </source>
</evidence>
<feature type="transmembrane region" description="Helical" evidence="6">
    <location>
        <begin position="186"/>
        <end position="208"/>
    </location>
</feature>
<feature type="transmembrane region" description="Helical" evidence="6">
    <location>
        <begin position="316"/>
        <end position="338"/>
    </location>
</feature>
<sequence>MKGLKIIPIKFEFLGESKEKEDSIIITKNPVEKRFSSLSKKSSINREPKTEWYSIILAYIMMYFCGIHISVYFTSMWPYLSTLDPNANVDVLGWIVASFSIGQTFGSPVFGFWSQKSSSTTNIVCCGIFFTIIGNMIYTALPSFPSNCVVEWMIVSRLIVGFGSGCLGTLRAYVATACLPHDRRRVVALGIASFVLGLSSGPAVQAAFTPFGDHTGNAFLGITLSMYTAPPIAMIILSIIAIVFFRFTFVENYSGIIKKEDVEEGKEPIKIPKFDVIAVCVCIYLWFAQQSVSTNIEVIAAPLTISMYNWSDEEAILYNGLFFSLACLLSVSNYIIQAFTPIGNIDKRKLIIFGLSSFIIFHILNYPYSFYGEHLDPIKLAPNSTVEDTSYSGGCSSRYDWCDTTARVPLYLYAVTMIICFGFAYPYIAAPNGTMFAEVLGPRKQGGMQGIFEAFGAMARCIGPIVATKLFEHSGSKLCMLTQGISLSIGVVLVIVFRKRLVPLVVPGVGK</sequence>
<keyword evidence="4 6" id="KW-1133">Transmembrane helix</keyword>